<comment type="similarity">
    <text evidence="1">Belongs to the UPF0311 family.</text>
</comment>
<dbReference type="HAMAP" id="MF_00775">
    <property type="entry name" value="UPF0311"/>
    <property type="match status" value="1"/>
</dbReference>
<dbReference type="PANTHER" id="PTHR37315:SF1">
    <property type="entry name" value="UPF0311 PROTEIN BLR7842"/>
    <property type="match status" value="1"/>
</dbReference>
<protein>
    <recommendedName>
        <fullName evidence="1">UPF0311 protein K1X15_06300</fullName>
    </recommendedName>
</protein>
<dbReference type="Pfam" id="PF11578">
    <property type="entry name" value="DUF3237"/>
    <property type="match status" value="1"/>
</dbReference>
<sequence length="158" mass="17154">MDGVPLPSTPRLEFAFSISAEIGQARSAGRHGQGERLHIPILSGRVEGPRLSGTILPGGSDWPLIRPDGTSEISARYTILTADDTPILVHNDGLRVSSPDVLARLRRGEAVDPAEYYFFSTPRFEAPDGPYRWLSDTIFVASLAPRPGGIEIRVFAVC</sequence>
<gene>
    <name evidence="2" type="ORF">K1X15_06300</name>
</gene>
<dbReference type="Gene3D" id="2.40.160.20">
    <property type="match status" value="1"/>
</dbReference>
<evidence type="ECO:0000256" key="1">
    <source>
        <dbReference type="HAMAP-Rule" id="MF_00775"/>
    </source>
</evidence>
<evidence type="ECO:0000313" key="3">
    <source>
        <dbReference type="Proteomes" id="UP000825799"/>
    </source>
</evidence>
<dbReference type="PANTHER" id="PTHR37315">
    <property type="entry name" value="UPF0311 PROTEIN BLR7842"/>
    <property type="match status" value="1"/>
</dbReference>
<organism evidence="2 3">
    <name type="scientific">Devosia salina</name>
    <dbReference type="NCBI Taxonomy" id="2860336"/>
    <lineage>
        <taxon>Bacteria</taxon>
        <taxon>Pseudomonadati</taxon>
        <taxon>Pseudomonadota</taxon>
        <taxon>Alphaproteobacteria</taxon>
        <taxon>Hyphomicrobiales</taxon>
        <taxon>Devosiaceae</taxon>
        <taxon>Devosia</taxon>
    </lineage>
</organism>
<keyword evidence="3" id="KW-1185">Reference proteome</keyword>
<proteinExistence type="inferred from homology"/>
<dbReference type="Proteomes" id="UP000825799">
    <property type="component" value="Chromosome"/>
</dbReference>
<accession>A0ABX8WII7</accession>
<dbReference type="InterPro" id="IPR020915">
    <property type="entry name" value="UPF0311"/>
</dbReference>
<dbReference type="EMBL" id="CP080590">
    <property type="protein sequence ID" value="QYO78168.1"/>
    <property type="molecule type" value="Genomic_DNA"/>
</dbReference>
<dbReference type="RefSeq" id="WP_220306647.1">
    <property type="nucleotide sequence ID" value="NZ_CP080590.1"/>
</dbReference>
<reference evidence="2 3" key="1">
    <citation type="submission" date="2021-08" db="EMBL/GenBank/DDBJ databases">
        <title>Devosia salina sp. nov., isolated from the South China Sea sediment.</title>
        <authorList>
            <person name="Zhou Z."/>
        </authorList>
    </citation>
    <scope>NUCLEOTIDE SEQUENCE [LARGE SCALE GENOMIC DNA]</scope>
    <source>
        <strain evidence="2 3">SCS-3</strain>
    </source>
</reference>
<evidence type="ECO:0000313" key="2">
    <source>
        <dbReference type="EMBL" id="QYO78168.1"/>
    </source>
</evidence>
<name>A0ABX8WII7_9HYPH</name>